<proteinExistence type="predicted"/>
<gene>
    <name evidence="1" type="ORF">F3K02_09325</name>
</gene>
<dbReference type="InterPro" id="IPR010384">
    <property type="entry name" value="MtfA_fam"/>
</dbReference>
<dbReference type="Gene3D" id="3.40.390.10">
    <property type="entry name" value="Collagenase (Catalytic Domain)"/>
    <property type="match status" value="1"/>
</dbReference>
<dbReference type="SUPFAM" id="SSF55486">
    <property type="entry name" value="Metalloproteases ('zincins'), catalytic domain"/>
    <property type="match status" value="1"/>
</dbReference>
<dbReference type="PANTHER" id="PTHR30164:SF2">
    <property type="entry name" value="PROTEIN MTFA"/>
    <property type="match status" value="1"/>
</dbReference>
<name>A0A7Y8GV34_9BURK</name>
<dbReference type="Proteomes" id="UP000545507">
    <property type="component" value="Unassembled WGS sequence"/>
</dbReference>
<dbReference type="EMBL" id="VYGV01000006">
    <property type="protein sequence ID" value="NWF45445.1"/>
    <property type="molecule type" value="Genomic_DNA"/>
</dbReference>
<accession>A0A7Y8GV34</accession>
<dbReference type="CDD" id="cd20169">
    <property type="entry name" value="Peptidase_M90_mtfA"/>
    <property type="match status" value="1"/>
</dbReference>
<reference evidence="1 2" key="1">
    <citation type="submission" date="2019-09" db="EMBL/GenBank/DDBJ databases">
        <title>Hydrogenophaga aromatica sp. nov., isolated from a para-xylene-degrading enrichment culture.</title>
        <authorList>
            <person name="Tancsics A."/>
            <person name="Banerjee S."/>
        </authorList>
    </citation>
    <scope>NUCLEOTIDE SEQUENCE [LARGE SCALE GENOMIC DNA]</scope>
    <source>
        <strain evidence="1 2">D2P1</strain>
    </source>
</reference>
<comment type="caution">
    <text evidence="1">The sequence shown here is derived from an EMBL/GenBank/DDBJ whole genome shotgun (WGS) entry which is preliminary data.</text>
</comment>
<dbReference type="GO" id="GO:0005829">
    <property type="term" value="C:cytosol"/>
    <property type="evidence" value="ECO:0007669"/>
    <property type="project" value="TreeGrafter"/>
</dbReference>
<dbReference type="InterPro" id="IPR024079">
    <property type="entry name" value="MetalloPept_cat_dom_sf"/>
</dbReference>
<dbReference type="GO" id="GO:0004177">
    <property type="term" value="F:aminopeptidase activity"/>
    <property type="evidence" value="ECO:0007669"/>
    <property type="project" value="TreeGrafter"/>
</dbReference>
<evidence type="ECO:0000313" key="2">
    <source>
        <dbReference type="Proteomes" id="UP000545507"/>
    </source>
</evidence>
<keyword evidence="2" id="KW-1185">Reference proteome</keyword>
<dbReference type="Pfam" id="PF06167">
    <property type="entry name" value="Peptidase_M90"/>
    <property type="match status" value="1"/>
</dbReference>
<dbReference type="InterPro" id="IPR042252">
    <property type="entry name" value="MtfA_N"/>
</dbReference>
<sequence>MARLLQRWLPRRWRSPLPLPAALWRETLQQHPFLAELTTTEQTRLQQLCGHFLLEKEFHGAHGLVVTDAMALSIAAQACLPLLHIASPTARSSRDPMDALDWYDDFVGIVVQPGAAVAMRESIDAAGVVHRYREVLAGEAMDRGPVMLSWEDVAQAGQVAGSGSNVVIHEFVHKMDMRGMQAGDTPDGAPAMTQGLWGAAHSAQARQHWRRTMTEAYTQFREALNVAERFGGERPWLESYAAKDPAEFFAVTCEAYFVNRERFALECPTLLPLYDGFFRAHPP</sequence>
<organism evidence="1 2">
    <name type="scientific">Hydrogenophaga aromaticivorans</name>
    <dbReference type="NCBI Taxonomy" id="2610898"/>
    <lineage>
        <taxon>Bacteria</taxon>
        <taxon>Pseudomonadati</taxon>
        <taxon>Pseudomonadota</taxon>
        <taxon>Betaproteobacteria</taxon>
        <taxon>Burkholderiales</taxon>
        <taxon>Comamonadaceae</taxon>
        <taxon>Hydrogenophaga</taxon>
    </lineage>
</organism>
<dbReference type="Gene3D" id="1.10.472.150">
    <property type="entry name" value="Glucose-regulated metallo-peptidase M90, N-terminal domain"/>
    <property type="match status" value="1"/>
</dbReference>
<dbReference type="AlphaFoldDB" id="A0A7Y8GV34"/>
<dbReference type="PANTHER" id="PTHR30164">
    <property type="entry name" value="MTFA PEPTIDASE"/>
    <property type="match status" value="1"/>
</dbReference>
<evidence type="ECO:0000313" key="1">
    <source>
        <dbReference type="EMBL" id="NWF45445.1"/>
    </source>
</evidence>
<protein>
    <submittedName>
        <fullName evidence="1">Zinc-dependent peptidase</fullName>
    </submittedName>
</protein>
<dbReference type="GO" id="GO:0008237">
    <property type="term" value="F:metallopeptidase activity"/>
    <property type="evidence" value="ECO:0007669"/>
    <property type="project" value="InterPro"/>
</dbReference>